<keyword evidence="1 2" id="KW-0728">SH3 domain</keyword>
<feature type="region of interest" description="Disordered" evidence="3">
    <location>
        <begin position="1"/>
        <end position="125"/>
    </location>
</feature>
<feature type="transmembrane region" description="Helical" evidence="4">
    <location>
        <begin position="139"/>
        <end position="163"/>
    </location>
</feature>
<dbReference type="InterPro" id="IPR035521">
    <property type="entry name" value="Fus1_SH3"/>
</dbReference>
<dbReference type="SMART" id="SM00326">
    <property type="entry name" value="SH3"/>
    <property type="match status" value="1"/>
</dbReference>
<keyword evidence="4" id="KW-0472">Membrane</keyword>
<dbReference type="AlphaFoldDB" id="A0AA39NDJ2"/>
<dbReference type="InterPro" id="IPR036028">
    <property type="entry name" value="SH3-like_dom_sf"/>
</dbReference>
<keyword evidence="4" id="KW-1133">Transmembrane helix</keyword>
<dbReference type="CDD" id="cd11854">
    <property type="entry name" value="SH3_Fus1p"/>
    <property type="match status" value="1"/>
</dbReference>
<evidence type="ECO:0000313" key="6">
    <source>
        <dbReference type="EMBL" id="KAK0463626.1"/>
    </source>
</evidence>
<dbReference type="RefSeq" id="XP_060334936.1">
    <property type="nucleotide sequence ID" value="XM_060465824.1"/>
</dbReference>
<protein>
    <recommendedName>
        <fullName evidence="5">SH3 domain-containing protein</fullName>
    </recommendedName>
</protein>
<evidence type="ECO:0000256" key="3">
    <source>
        <dbReference type="SAM" id="MobiDB-lite"/>
    </source>
</evidence>
<reference evidence="6" key="1">
    <citation type="submission" date="2023-06" db="EMBL/GenBank/DDBJ databases">
        <authorList>
            <consortium name="Lawrence Berkeley National Laboratory"/>
            <person name="Ahrendt S."/>
            <person name="Sahu N."/>
            <person name="Indic B."/>
            <person name="Wong-Bajracharya J."/>
            <person name="Merenyi Z."/>
            <person name="Ke H.-M."/>
            <person name="Monk M."/>
            <person name="Kocsube S."/>
            <person name="Drula E."/>
            <person name="Lipzen A."/>
            <person name="Balint B."/>
            <person name="Henrissat B."/>
            <person name="Andreopoulos B."/>
            <person name="Martin F.M."/>
            <person name="Harder C.B."/>
            <person name="Rigling D."/>
            <person name="Ford K.L."/>
            <person name="Foster G.D."/>
            <person name="Pangilinan J."/>
            <person name="Papanicolaou A."/>
            <person name="Barry K."/>
            <person name="LaButti K."/>
            <person name="Viragh M."/>
            <person name="Koriabine M."/>
            <person name="Yan M."/>
            <person name="Riley R."/>
            <person name="Champramary S."/>
            <person name="Plett K.L."/>
            <person name="Tsai I.J."/>
            <person name="Slot J."/>
            <person name="Sipos G."/>
            <person name="Plett J."/>
            <person name="Nagy L.G."/>
            <person name="Grigoriev I.V."/>
        </authorList>
    </citation>
    <scope>NUCLEOTIDE SEQUENCE</scope>
    <source>
        <strain evidence="6">CCBAS 213</strain>
    </source>
</reference>
<dbReference type="InterPro" id="IPR001452">
    <property type="entry name" value="SH3_domain"/>
</dbReference>
<keyword evidence="7" id="KW-1185">Reference proteome</keyword>
<dbReference type="EMBL" id="JAUEPS010000007">
    <property type="protein sequence ID" value="KAK0463626.1"/>
    <property type="molecule type" value="Genomic_DNA"/>
</dbReference>
<feature type="compositionally biased region" description="Polar residues" evidence="3">
    <location>
        <begin position="196"/>
        <end position="237"/>
    </location>
</feature>
<feature type="domain" description="SH3" evidence="5">
    <location>
        <begin position="241"/>
        <end position="301"/>
    </location>
</feature>
<feature type="region of interest" description="Disordered" evidence="3">
    <location>
        <begin position="302"/>
        <end position="329"/>
    </location>
</feature>
<dbReference type="Proteomes" id="UP001175211">
    <property type="component" value="Unassembled WGS sequence"/>
</dbReference>
<dbReference type="GeneID" id="85349372"/>
<comment type="caution">
    <text evidence="6">The sequence shown here is derived from an EMBL/GenBank/DDBJ whole genome shotgun (WGS) entry which is preliminary data.</text>
</comment>
<sequence>MPSSPQHLPAERVRHRKRASVPVEQRDDEQEEYSTSTGPITTITITKGLSSTASSDASLSTTATTTRSSASSLSSTSATTSSSSSLVSSSTAESTSAGSSSLAMSTTSTPPLPSASAIAPAPTSASDVQQNGAVSKQTLPAGAIAGIVIAVVLVLVAVALVLLRNRFMQRRRSRMSTWISKPRLANTGLAFESVTSTTHDASQSPGMQFAQSGAPATSLTMPSASWNNAASPGINPSTAPPSGGSAIVKSRFIPSLPDELPISNGETVRIMQEFDDGWALCVNGREEQGMVPLECLERLTPTSGAPATAPDLRKSARESSLYGMNTVRR</sequence>
<dbReference type="SUPFAM" id="SSF50044">
    <property type="entry name" value="SH3-domain"/>
    <property type="match status" value="1"/>
</dbReference>
<feature type="compositionally biased region" description="Low complexity" evidence="3">
    <location>
        <begin position="34"/>
        <end position="125"/>
    </location>
</feature>
<organism evidence="6 7">
    <name type="scientific">Armillaria tabescens</name>
    <name type="common">Ringless honey mushroom</name>
    <name type="synonym">Agaricus tabescens</name>
    <dbReference type="NCBI Taxonomy" id="1929756"/>
    <lineage>
        <taxon>Eukaryota</taxon>
        <taxon>Fungi</taxon>
        <taxon>Dikarya</taxon>
        <taxon>Basidiomycota</taxon>
        <taxon>Agaricomycotina</taxon>
        <taxon>Agaricomycetes</taxon>
        <taxon>Agaricomycetidae</taxon>
        <taxon>Agaricales</taxon>
        <taxon>Marasmiineae</taxon>
        <taxon>Physalacriaceae</taxon>
        <taxon>Desarmillaria</taxon>
    </lineage>
</organism>
<keyword evidence="4" id="KW-0812">Transmembrane</keyword>
<evidence type="ECO:0000313" key="7">
    <source>
        <dbReference type="Proteomes" id="UP001175211"/>
    </source>
</evidence>
<evidence type="ECO:0000256" key="2">
    <source>
        <dbReference type="PROSITE-ProRule" id="PRU00192"/>
    </source>
</evidence>
<name>A0AA39NDJ2_ARMTA</name>
<dbReference type="PROSITE" id="PS50002">
    <property type="entry name" value="SH3"/>
    <property type="match status" value="1"/>
</dbReference>
<proteinExistence type="predicted"/>
<feature type="region of interest" description="Disordered" evidence="3">
    <location>
        <begin position="196"/>
        <end position="245"/>
    </location>
</feature>
<gene>
    <name evidence="6" type="ORF">EV420DRAFT_1099775</name>
</gene>
<dbReference type="Gene3D" id="2.30.30.40">
    <property type="entry name" value="SH3 Domains"/>
    <property type="match status" value="1"/>
</dbReference>
<accession>A0AA39NDJ2</accession>
<evidence type="ECO:0000259" key="5">
    <source>
        <dbReference type="PROSITE" id="PS50002"/>
    </source>
</evidence>
<evidence type="ECO:0000256" key="4">
    <source>
        <dbReference type="SAM" id="Phobius"/>
    </source>
</evidence>
<evidence type="ECO:0000256" key="1">
    <source>
        <dbReference type="ARBA" id="ARBA00022443"/>
    </source>
</evidence>